<evidence type="ECO:0000313" key="1">
    <source>
        <dbReference type="EMBL" id="GAF77442.1"/>
    </source>
</evidence>
<dbReference type="AlphaFoldDB" id="X0SNJ6"/>
<reference evidence="1" key="1">
    <citation type="journal article" date="2014" name="Front. Microbiol.">
        <title>High frequency of phylogenetically diverse reductive dehalogenase-homologous genes in deep subseafloor sedimentary metagenomes.</title>
        <authorList>
            <person name="Kawai M."/>
            <person name="Futagami T."/>
            <person name="Toyoda A."/>
            <person name="Takaki Y."/>
            <person name="Nishi S."/>
            <person name="Hori S."/>
            <person name="Arai W."/>
            <person name="Tsubouchi T."/>
            <person name="Morono Y."/>
            <person name="Uchiyama I."/>
            <person name="Ito T."/>
            <person name="Fujiyama A."/>
            <person name="Inagaki F."/>
            <person name="Takami H."/>
        </authorList>
    </citation>
    <scope>NUCLEOTIDE SEQUENCE</scope>
    <source>
        <strain evidence="1">Expedition CK06-06</strain>
    </source>
</reference>
<sequence>MMVHEIDVILQEDLFGAWGSDGRFYCGDCCTEAEVEIHRDDILTTQAVQGSGAFYYCCVCVERIQPDQH</sequence>
<accession>X0SNJ6</accession>
<gene>
    <name evidence="1" type="ORF">S01H1_01091</name>
</gene>
<protein>
    <submittedName>
        <fullName evidence="1">Uncharacterized protein</fullName>
    </submittedName>
</protein>
<name>X0SNJ6_9ZZZZ</name>
<proteinExistence type="predicted"/>
<comment type="caution">
    <text evidence="1">The sequence shown here is derived from an EMBL/GenBank/DDBJ whole genome shotgun (WGS) entry which is preliminary data.</text>
</comment>
<organism evidence="1">
    <name type="scientific">marine sediment metagenome</name>
    <dbReference type="NCBI Taxonomy" id="412755"/>
    <lineage>
        <taxon>unclassified sequences</taxon>
        <taxon>metagenomes</taxon>
        <taxon>ecological metagenomes</taxon>
    </lineage>
</organism>
<dbReference type="EMBL" id="BARS01000445">
    <property type="protein sequence ID" value="GAF77442.1"/>
    <property type="molecule type" value="Genomic_DNA"/>
</dbReference>